<keyword evidence="3" id="KW-0547">Nucleotide-binding</keyword>
<dbReference type="SMART" id="SM00175">
    <property type="entry name" value="RAB"/>
    <property type="match status" value="1"/>
</dbReference>
<dbReference type="Pfam" id="PF00071">
    <property type="entry name" value="Ras"/>
    <property type="match status" value="1"/>
</dbReference>
<evidence type="ECO:0000256" key="7">
    <source>
        <dbReference type="SAM" id="SignalP"/>
    </source>
</evidence>
<dbReference type="InterPro" id="IPR001806">
    <property type="entry name" value="Small_GTPase"/>
</dbReference>
<evidence type="ECO:0000256" key="6">
    <source>
        <dbReference type="SAM" id="MobiDB-lite"/>
    </source>
</evidence>
<dbReference type="NCBIfam" id="TIGR00231">
    <property type="entry name" value="small_GTP"/>
    <property type="match status" value="1"/>
</dbReference>
<dbReference type="Proteomes" id="UP000604273">
    <property type="component" value="Unassembled WGS sequence"/>
</dbReference>
<keyword evidence="2" id="KW-0488">Methylation</keyword>
<dbReference type="EMBL" id="JABFAI010000284">
    <property type="protein sequence ID" value="KAF4947584.1"/>
    <property type="molecule type" value="Genomic_DNA"/>
</dbReference>
<dbReference type="GO" id="GO:0005525">
    <property type="term" value="F:GTP binding"/>
    <property type="evidence" value="ECO:0007669"/>
    <property type="project" value="UniProtKB-KW"/>
</dbReference>
<evidence type="ECO:0000256" key="5">
    <source>
        <dbReference type="ARBA" id="ARBA00023136"/>
    </source>
</evidence>
<dbReference type="PANTHER" id="PTHR24072">
    <property type="entry name" value="RHO FAMILY GTPASE"/>
    <property type="match status" value="1"/>
</dbReference>
<protein>
    <recommendedName>
        <fullName evidence="8">Azaphilone pigments biosynthesis cluster protein L N-terminal domain-containing protein</fullName>
    </recommendedName>
</protein>
<dbReference type="AlphaFoldDB" id="A0A8H4WRW5"/>
<feature type="signal peptide" evidence="7">
    <location>
        <begin position="1"/>
        <end position="23"/>
    </location>
</feature>
<reference evidence="9" key="2">
    <citation type="submission" date="2020-05" db="EMBL/GenBank/DDBJ databases">
        <authorList>
            <person name="Kim H.-S."/>
            <person name="Proctor R.H."/>
            <person name="Brown D.W."/>
        </authorList>
    </citation>
    <scope>NUCLEOTIDE SEQUENCE</scope>
    <source>
        <strain evidence="9">NRRL 45417</strain>
    </source>
</reference>
<name>A0A8H4WRW5_9HYPO</name>
<keyword evidence="7" id="KW-0732">Signal</keyword>
<dbReference type="SMART" id="SM00173">
    <property type="entry name" value="RAS"/>
    <property type="match status" value="1"/>
</dbReference>
<proteinExistence type="predicted"/>
<dbReference type="Gene3D" id="3.40.50.300">
    <property type="entry name" value="P-loop containing nucleotide triphosphate hydrolases"/>
    <property type="match status" value="1"/>
</dbReference>
<feature type="domain" description="Azaphilone pigments biosynthesis cluster protein L N-terminal" evidence="8">
    <location>
        <begin position="1"/>
        <end position="168"/>
    </location>
</feature>
<sequence length="721" mass="79625">MDPLSITSACVGLLAVVTQTTLAVTNFTRDCREARSDLTSITGELSQLHLILELLKDETALSDDGIIPESLQVRILSMINSCSDIVFKINALIDNHVGKVGMIKWATFGKHEVTSLRTALKAYHDSLNLMLELVSVSLSKAVKTDTMAIKTEVYDIRQDTSQIPQILEELARLRAIVAAGEITSTTSGQNFVLQQYLDGLTSYAESVCNDVVWETDSSVRAASRASSRSSLRITSSAPVVELDRIVDANSQAVANPDTIENENDAPIEDMPPGTSVDGAIPFHEESGPPETQFLKSRKNRDNDPITLLKSNMPVWNSKPRTPTIPPDGLQGSESHTDIRGDSGCEMPQIVQKSFARRLEKQPMVTNTFSSQASEHHVTKPTPQVASSHERFDSLSAEKGSANNPQKEEVESTKEYDPYRTAPDLRVQKSTPTKVILLSHDTSSSDTQKQEYSAIHSTVSQRPISVPAFEQPKSAILEPHILRPLSVRPPSPRPLGIKLPMNSGLFSGNDKTQTTSSYHPADVSNSRTPTRAFQVAEKHSVSPTGEDTSQGFPSRHFLFFLFDNYAADIEFDGKSVQLGLWDTAGFEDYDRLRPLSYRDTDVVLVCFSIASPDSLDNVVEKWTPEMEHHMPNVPRLLVGLKKDLRKDPETIKALNKASSRPVSWKEGNKVAQSIGAFAYFECSSKMGEGINEVFEAAVRQTLIETKDMTKSFRKLFKRLSTS</sequence>
<dbReference type="InterPro" id="IPR031348">
    <property type="entry name" value="PigL_N"/>
</dbReference>
<organism evidence="9 10">
    <name type="scientific">Fusarium gaditjirri</name>
    <dbReference type="NCBI Taxonomy" id="282569"/>
    <lineage>
        <taxon>Eukaryota</taxon>
        <taxon>Fungi</taxon>
        <taxon>Dikarya</taxon>
        <taxon>Ascomycota</taxon>
        <taxon>Pezizomycotina</taxon>
        <taxon>Sordariomycetes</taxon>
        <taxon>Hypocreomycetidae</taxon>
        <taxon>Hypocreales</taxon>
        <taxon>Nectriaceae</taxon>
        <taxon>Fusarium</taxon>
        <taxon>Fusarium nisikadoi species complex</taxon>
    </lineage>
</organism>
<dbReference type="CDD" id="cd00157">
    <property type="entry name" value="Rho"/>
    <property type="match status" value="1"/>
</dbReference>
<dbReference type="GO" id="GO:0007264">
    <property type="term" value="P:small GTPase-mediated signal transduction"/>
    <property type="evidence" value="ECO:0007669"/>
    <property type="project" value="InterPro"/>
</dbReference>
<keyword evidence="5" id="KW-0472">Membrane</keyword>
<evidence type="ECO:0000259" key="8">
    <source>
        <dbReference type="Pfam" id="PF17111"/>
    </source>
</evidence>
<dbReference type="Pfam" id="PF17111">
    <property type="entry name" value="PigL_N"/>
    <property type="match status" value="1"/>
</dbReference>
<feature type="region of interest" description="Disordered" evidence="6">
    <location>
        <begin position="288"/>
        <end position="343"/>
    </location>
</feature>
<dbReference type="SMART" id="SM00174">
    <property type="entry name" value="RHO"/>
    <property type="match status" value="1"/>
</dbReference>
<accession>A0A8H4WRW5</accession>
<evidence type="ECO:0000256" key="1">
    <source>
        <dbReference type="ARBA" id="ARBA00004370"/>
    </source>
</evidence>
<reference evidence="9" key="1">
    <citation type="journal article" date="2020" name="BMC Genomics">
        <title>Correction to: Identification and distribution of gene clusters required for synthesis of sphingolipid metabolism inhibitors in diverse species of the filamentous fungus Fusarium.</title>
        <authorList>
            <person name="Kim H.S."/>
            <person name="Lohmar J.M."/>
            <person name="Busman M."/>
            <person name="Brown D.W."/>
            <person name="Naumann T.A."/>
            <person name="Divon H.H."/>
            <person name="Lysoe E."/>
            <person name="Uhlig S."/>
            <person name="Proctor R.H."/>
        </authorList>
    </citation>
    <scope>NUCLEOTIDE SEQUENCE</scope>
    <source>
        <strain evidence="9">NRRL 45417</strain>
    </source>
</reference>
<dbReference type="PROSITE" id="PS51419">
    <property type="entry name" value="RAB"/>
    <property type="match status" value="1"/>
</dbReference>
<evidence type="ECO:0000256" key="4">
    <source>
        <dbReference type="ARBA" id="ARBA00023134"/>
    </source>
</evidence>
<dbReference type="GO" id="GO:0016020">
    <property type="term" value="C:membrane"/>
    <property type="evidence" value="ECO:0007669"/>
    <property type="project" value="UniProtKB-SubCell"/>
</dbReference>
<evidence type="ECO:0000313" key="10">
    <source>
        <dbReference type="Proteomes" id="UP000604273"/>
    </source>
</evidence>
<dbReference type="InterPro" id="IPR005225">
    <property type="entry name" value="Small_GTP-bd"/>
</dbReference>
<feature type="chain" id="PRO_5034947023" description="Azaphilone pigments biosynthesis cluster protein L N-terminal domain-containing protein" evidence="7">
    <location>
        <begin position="24"/>
        <end position="721"/>
    </location>
</feature>
<dbReference type="OrthoDB" id="524326at2759"/>
<feature type="compositionally biased region" description="Basic and acidic residues" evidence="6">
    <location>
        <begin position="405"/>
        <end position="417"/>
    </location>
</feature>
<comment type="caution">
    <text evidence="9">The sequence shown here is derived from an EMBL/GenBank/DDBJ whole genome shotgun (WGS) entry which is preliminary data.</text>
</comment>
<evidence type="ECO:0000313" key="9">
    <source>
        <dbReference type="EMBL" id="KAF4947584.1"/>
    </source>
</evidence>
<dbReference type="GO" id="GO:0003924">
    <property type="term" value="F:GTPase activity"/>
    <property type="evidence" value="ECO:0007669"/>
    <property type="project" value="InterPro"/>
</dbReference>
<evidence type="ECO:0000256" key="3">
    <source>
        <dbReference type="ARBA" id="ARBA00022741"/>
    </source>
</evidence>
<gene>
    <name evidence="9" type="ORF">FGADI_10315</name>
</gene>
<evidence type="ECO:0000256" key="2">
    <source>
        <dbReference type="ARBA" id="ARBA00022481"/>
    </source>
</evidence>
<dbReference type="InterPro" id="IPR027417">
    <property type="entry name" value="P-loop_NTPase"/>
</dbReference>
<dbReference type="InterPro" id="IPR003578">
    <property type="entry name" value="Small_GTPase_Rho"/>
</dbReference>
<feature type="region of interest" description="Disordered" evidence="6">
    <location>
        <begin position="367"/>
        <end position="427"/>
    </location>
</feature>
<comment type="subcellular location">
    <subcellularLocation>
        <location evidence="1">Membrane</location>
    </subcellularLocation>
</comment>
<dbReference type="FunFam" id="3.40.50.300:FF:002060">
    <property type="entry name" value="Rho family GTPase"/>
    <property type="match status" value="1"/>
</dbReference>
<feature type="region of interest" description="Disordered" evidence="6">
    <location>
        <begin position="505"/>
        <end position="525"/>
    </location>
</feature>
<dbReference type="SUPFAM" id="SSF52540">
    <property type="entry name" value="P-loop containing nucleoside triphosphate hydrolases"/>
    <property type="match status" value="1"/>
</dbReference>
<dbReference type="PROSITE" id="PS51420">
    <property type="entry name" value="RHO"/>
    <property type="match status" value="1"/>
</dbReference>
<keyword evidence="10" id="KW-1185">Reference proteome</keyword>
<keyword evidence="4" id="KW-0342">GTP-binding</keyword>
<dbReference type="PROSITE" id="PS51421">
    <property type="entry name" value="RAS"/>
    <property type="match status" value="1"/>
</dbReference>